<organism evidence="1 2">
    <name type="scientific">Blastochloris tepida</name>
    <dbReference type="NCBI Taxonomy" id="2233851"/>
    <lineage>
        <taxon>Bacteria</taxon>
        <taxon>Pseudomonadati</taxon>
        <taxon>Pseudomonadota</taxon>
        <taxon>Alphaproteobacteria</taxon>
        <taxon>Hyphomicrobiales</taxon>
        <taxon>Blastochloridaceae</taxon>
        <taxon>Blastochloris</taxon>
    </lineage>
</organism>
<name>A0A348FX04_9HYPH</name>
<reference evidence="1 2" key="1">
    <citation type="submission" date="2018-08" db="EMBL/GenBank/DDBJ databases">
        <title>Complete genome sequencing of Blastochloris tepida GI.</title>
        <authorList>
            <person name="Tsukatani Y."/>
            <person name="Mori H."/>
        </authorList>
    </citation>
    <scope>NUCLEOTIDE SEQUENCE [LARGE SCALE GENOMIC DNA]</scope>
    <source>
        <strain evidence="1 2">GI</strain>
    </source>
</reference>
<dbReference type="AlphaFoldDB" id="A0A348FX04"/>
<dbReference type="Proteomes" id="UP000266934">
    <property type="component" value="Chromosome"/>
</dbReference>
<evidence type="ECO:0000313" key="2">
    <source>
        <dbReference type="Proteomes" id="UP000266934"/>
    </source>
</evidence>
<protein>
    <recommendedName>
        <fullName evidence="3">Flagellar protein FlgN</fullName>
    </recommendedName>
</protein>
<evidence type="ECO:0000313" key="1">
    <source>
        <dbReference type="EMBL" id="BBF91837.1"/>
    </source>
</evidence>
<dbReference type="RefSeq" id="WP_126397363.1">
    <property type="nucleotide sequence ID" value="NZ_AP018907.1"/>
</dbReference>
<proteinExistence type="predicted"/>
<dbReference type="EMBL" id="AP018907">
    <property type="protein sequence ID" value="BBF91837.1"/>
    <property type="molecule type" value="Genomic_DNA"/>
</dbReference>
<gene>
    <name evidence="1" type="ORF">BLTE_05220</name>
</gene>
<sequence length="139" mass="14983">MTHPAEAIPTVAIDTPESARDLVLRLADTMDKLLELVETETEVLRVGEHTHLDDIEAGKVMLARRYIHDIECLKANAPYIGHAIPELVAEFREGYAQFRAALQVNLAMMAQRPGGATHSGATHAGAADGAAYARAQAGR</sequence>
<dbReference type="OrthoDB" id="7960370at2"/>
<evidence type="ECO:0008006" key="3">
    <source>
        <dbReference type="Google" id="ProtNLM"/>
    </source>
</evidence>
<dbReference type="KEGG" id="blag:BLTE_05220"/>
<accession>A0A348FX04</accession>
<keyword evidence="2" id="KW-1185">Reference proteome</keyword>